<organism evidence="1">
    <name type="scientific">marine sediment metagenome</name>
    <dbReference type="NCBI Taxonomy" id="412755"/>
    <lineage>
        <taxon>unclassified sequences</taxon>
        <taxon>metagenomes</taxon>
        <taxon>ecological metagenomes</taxon>
    </lineage>
</organism>
<accession>X0WGD9</accession>
<reference evidence="1" key="1">
    <citation type="journal article" date="2014" name="Front. Microbiol.">
        <title>High frequency of phylogenetically diverse reductive dehalogenase-homologous genes in deep subseafloor sedimentary metagenomes.</title>
        <authorList>
            <person name="Kawai M."/>
            <person name="Futagami T."/>
            <person name="Toyoda A."/>
            <person name="Takaki Y."/>
            <person name="Nishi S."/>
            <person name="Hori S."/>
            <person name="Arai W."/>
            <person name="Tsubouchi T."/>
            <person name="Morono Y."/>
            <person name="Uchiyama I."/>
            <person name="Ito T."/>
            <person name="Fujiyama A."/>
            <person name="Inagaki F."/>
            <person name="Takami H."/>
        </authorList>
    </citation>
    <scope>NUCLEOTIDE SEQUENCE</scope>
    <source>
        <strain evidence="1">Expedition CK06-06</strain>
    </source>
</reference>
<name>X0WGD9_9ZZZZ</name>
<comment type="caution">
    <text evidence="1">The sequence shown here is derived from an EMBL/GenBank/DDBJ whole genome shotgun (WGS) entry which is preliminary data.</text>
</comment>
<proteinExistence type="predicted"/>
<evidence type="ECO:0000313" key="1">
    <source>
        <dbReference type="EMBL" id="GAG11766.1"/>
    </source>
</evidence>
<gene>
    <name evidence="1" type="ORF">S01H1_43086</name>
</gene>
<sequence>MADTLSSQIYVSRESIRTQISDSLKVYLELENVDLTKSSFLSFIIDTVSTLTSNLLFYQLSTYREFFLTTAQLPESILNLSSFLGYDTQEADYSNVNLLMTIPFGFDDPLTSFTIPEGFTFTAGGEQEFITYYTLTITVTNNATVEIVYLEGNKRFILPVSIDPSGDSFSFVMPARQLKLVVQEFQIDGDTQEYQFVVLDVPLDGQIAGLLVQIQNPGDAGFTTW</sequence>
<dbReference type="EMBL" id="BARS01027425">
    <property type="protein sequence ID" value="GAG11766.1"/>
    <property type="molecule type" value="Genomic_DNA"/>
</dbReference>
<feature type="non-terminal residue" evidence="1">
    <location>
        <position position="225"/>
    </location>
</feature>
<protein>
    <recommendedName>
        <fullName evidence="2">Baseplate protein J-like domain-containing protein</fullName>
    </recommendedName>
</protein>
<dbReference type="AlphaFoldDB" id="X0WGD9"/>
<evidence type="ECO:0008006" key="2">
    <source>
        <dbReference type="Google" id="ProtNLM"/>
    </source>
</evidence>